<dbReference type="PROSITE" id="PS51898">
    <property type="entry name" value="TYR_RECOMBINASE"/>
    <property type="match status" value="1"/>
</dbReference>
<sequence length="321" mass="36443">MATFPKLANGKHQAQIYVNGTRKSRTFRLKSDAKAWADDEEHALRHGAKAVSNFKLYDVFDKYAREHSHKKRGARWEIVRLEKLKRDPIAQIKLSDLKPVHFADWRDAQLRTLAAGSVIREMQIMSVALSVARREWGWIDANPLSEVRKPPKAPARDRLVSRDEISKLLEVGGTDLSKTAGRTIHAFVFAIETGMRAGEIIGLHWDDINLDGRFLTLQMTKNGTRRDVPLSSHAIALLEALPKADPVFDLKSSVLDTTFRRIRDRAKITNLTFHDSRHEAITRLAKKLDVLALARTVGHTDIRQLQTYYNETASDLAKLLD</sequence>
<keyword evidence="3" id="KW-0233">DNA recombination</keyword>
<reference evidence="5 6" key="1">
    <citation type="submission" date="2017-03" db="EMBL/GenBank/DDBJ databases">
        <authorList>
            <person name="Afonso C.L."/>
            <person name="Miller P.J."/>
            <person name="Scott M.A."/>
            <person name="Spackman E."/>
            <person name="Goraichik I."/>
            <person name="Dimitrov K.M."/>
            <person name="Suarez D.L."/>
            <person name="Swayne D.E."/>
        </authorList>
    </citation>
    <scope>NUCLEOTIDE SEQUENCE [LARGE SCALE GENOMIC DNA]</scope>
    <source>
        <strain evidence="5 6">CECT 7971</strain>
    </source>
</reference>
<evidence type="ECO:0000259" key="4">
    <source>
        <dbReference type="PROSITE" id="PS51898"/>
    </source>
</evidence>
<dbReference type="InterPro" id="IPR013762">
    <property type="entry name" value="Integrase-like_cat_sf"/>
</dbReference>
<accession>A0A1Y5TPU8</accession>
<dbReference type="InterPro" id="IPR011010">
    <property type="entry name" value="DNA_brk_join_enz"/>
</dbReference>
<dbReference type="InterPro" id="IPR010998">
    <property type="entry name" value="Integrase_recombinase_N"/>
</dbReference>
<dbReference type="PANTHER" id="PTHR30349">
    <property type="entry name" value="PHAGE INTEGRASE-RELATED"/>
    <property type="match status" value="1"/>
</dbReference>
<dbReference type="OrthoDB" id="6388170at2"/>
<dbReference type="InterPro" id="IPR002104">
    <property type="entry name" value="Integrase_catalytic"/>
</dbReference>
<dbReference type="RefSeq" id="WP_085850622.1">
    <property type="nucleotide sequence ID" value="NZ_FNZV01000016.1"/>
</dbReference>
<dbReference type="InterPro" id="IPR050090">
    <property type="entry name" value="Tyrosine_recombinase_XerCD"/>
</dbReference>
<evidence type="ECO:0000313" key="6">
    <source>
        <dbReference type="Proteomes" id="UP000193307"/>
    </source>
</evidence>
<keyword evidence="6" id="KW-1185">Reference proteome</keyword>
<dbReference type="PANTHER" id="PTHR30349:SF94">
    <property type="entry name" value="INTEGRASE_RECOMBINASE HI_1414-RELATED"/>
    <property type="match status" value="1"/>
</dbReference>
<dbReference type="GO" id="GO:0003677">
    <property type="term" value="F:DNA binding"/>
    <property type="evidence" value="ECO:0007669"/>
    <property type="project" value="UniProtKB-KW"/>
</dbReference>
<dbReference type="EMBL" id="FWFW01000015">
    <property type="protein sequence ID" value="SLN67177.1"/>
    <property type="molecule type" value="Genomic_DNA"/>
</dbReference>
<keyword evidence="2" id="KW-0238">DNA-binding</keyword>
<evidence type="ECO:0000256" key="1">
    <source>
        <dbReference type="ARBA" id="ARBA00022908"/>
    </source>
</evidence>
<evidence type="ECO:0000313" key="5">
    <source>
        <dbReference type="EMBL" id="SLN67177.1"/>
    </source>
</evidence>
<dbReference type="GO" id="GO:0006310">
    <property type="term" value="P:DNA recombination"/>
    <property type="evidence" value="ECO:0007669"/>
    <property type="project" value="UniProtKB-KW"/>
</dbReference>
<dbReference type="STRING" id="658057.SAMN04488032_11618"/>
<proteinExistence type="predicted"/>
<dbReference type="Proteomes" id="UP000193307">
    <property type="component" value="Unassembled WGS sequence"/>
</dbReference>
<dbReference type="Pfam" id="PF00589">
    <property type="entry name" value="Phage_integrase"/>
    <property type="match status" value="1"/>
</dbReference>
<dbReference type="Gene3D" id="1.10.150.130">
    <property type="match status" value="1"/>
</dbReference>
<evidence type="ECO:0000256" key="2">
    <source>
        <dbReference type="ARBA" id="ARBA00023125"/>
    </source>
</evidence>
<organism evidence="5 6">
    <name type="scientific">Pacificibacter marinus</name>
    <dbReference type="NCBI Taxonomy" id="658057"/>
    <lineage>
        <taxon>Bacteria</taxon>
        <taxon>Pseudomonadati</taxon>
        <taxon>Pseudomonadota</taxon>
        <taxon>Alphaproteobacteria</taxon>
        <taxon>Rhodobacterales</taxon>
        <taxon>Roseobacteraceae</taxon>
        <taxon>Pacificibacter</taxon>
    </lineage>
</organism>
<feature type="domain" description="Tyr recombinase" evidence="4">
    <location>
        <begin position="155"/>
        <end position="321"/>
    </location>
</feature>
<dbReference type="CDD" id="cd00796">
    <property type="entry name" value="INT_Rci_Hp1_C"/>
    <property type="match status" value="1"/>
</dbReference>
<name>A0A1Y5TPU8_9RHOB</name>
<dbReference type="GO" id="GO:0015074">
    <property type="term" value="P:DNA integration"/>
    <property type="evidence" value="ECO:0007669"/>
    <property type="project" value="UniProtKB-KW"/>
</dbReference>
<dbReference type="Gene3D" id="1.10.443.10">
    <property type="entry name" value="Intergrase catalytic core"/>
    <property type="match status" value="1"/>
</dbReference>
<protein>
    <submittedName>
        <fullName evidence="5">Site-specific tyrosine recombinase XerC</fullName>
    </submittedName>
</protein>
<dbReference type="AlphaFoldDB" id="A0A1Y5TPU8"/>
<dbReference type="SUPFAM" id="SSF56349">
    <property type="entry name" value="DNA breaking-rejoining enzymes"/>
    <property type="match status" value="1"/>
</dbReference>
<evidence type="ECO:0000256" key="3">
    <source>
        <dbReference type="ARBA" id="ARBA00023172"/>
    </source>
</evidence>
<gene>
    <name evidence="5" type="ORF">PAM7971_03552</name>
</gene>
<keyword evidence="1" id="KW-0229">DNA integration</keyword>